<dbReference type="PANTHER" id="PTHR31385:SF1">
    <property type="entry name" value="PUTATIVE (DUF220)-RELATED"/>
    <property type="match status" value="1"/>
</dbReference>
<dbReference type="Pfam" id="PF02713">
    <property type="entry name" value="DUF220"/>
    <property type="match status" value="1"/>
</dbReference>
<dbReference type="EMBL" id="OY731400">
    <property type="protein sequence ID" value="CAJ1940141.1"/>
    <property type="molecule type" value="Genomic_DNA"/>
</dbReference>
<organism evidence="2 3">
    <name type="scientific">Sphenostylis stenocarpa</name>
    <dbReference type="NCBI Taxonomy" id="92480"/>
    <lineage>
        <taxon>Eukaryota</taxon>
        <taxon>Viridiplantae</taxon>
        <taxon>Streptophyta</taxon>
        <taxon>Embryophyta</taxon>
        <taxon>Tracheophyta</taxon>
        <taxon>Spermatophyta</taxon>
        <taxon>Magnoliopsida</taxon>
        <taxon>eudicotyledons</taxon>
        <taxon>Gunneridae</taxon>
        <taxon>Pentapetalae</taxon>
        <taxon>rosids</taxon>
        <taxon>fabids</taxon>
        <taxon>Fabales</taxon>
        <taxon>Fabaceae</taxon>
        <taxon>Papilionoideae</taxon>
        <taxon>50 kb inversion clade</taxon>
        <taxon>NPAAA clade</taxon>
        <taxon>indigoferoid/millettioid clade</taxon>
        <taxon>Phaseoleae</taxon>
        <taxon>Sphenostylis</taxon>
    </lineage>
</organism>
<evidence type="ECO:0000259" key="1">
    <source>
        <dbReference type="Pfam" id="PF02713"/>
    </source>
</evidence>
<feature type="domain" description="DUF220" evidence="1">
    <location>
        <begin position="209"/>
        <end position="280"/>
    </location>
</feature>
<dbReference type="CDD" id="cd07812">
    <property type="entry name" value="SRPBCC"/>
    <property type="match status" value="1"/>
</dbReference>
<dbReference type="AlphaFoldDB" id="A0AA86SAG3"/>
<reference evidence="2" key="1">
    <citation type="submission" date="2023-10" db="EMBL/GenBank/DDBJ databases">
        <authorList>
            <person name="Domelevo Entfellner J.-B."/>
        </authorList>
    </citation>
    <scope>NUCLEOTIDE SEQUENCE</scope>
</reference>
<keyword evidence="3" id="KW-1185">Reference proteome</keyword>
<evidence type="ECO:0000313" key="2">
    <source>
        <dbReference type="EMBL" id="CAJ1940141.1"/>
    </source>
</evidence>
<dbReference type="InterPro" id="IPR003863">
    <property type="entry name" value="DUF220"/>
</dbReference>
<dbReference type="SUPFAM" id="SSF55961">
    <property type="entry name" value="Bet v1-like"/>
    <property type="match status" value="1"/>
</dbReference>
<dbReference type="InterPro" id="IPR023393">
    <property type="entry name" value="START-like_dom_sf"/>
</dbReference>
<protein>
    <recommendedName>
        <fullName evidence="1">DUF220 domain-containing protein</fullName>
    </recommendedName>
</protein>
<dbReference type="PANTHER" id="PTHR31385">
    <property type="entry name" value="PUTATIVE (DUF220)-RELATED"/>
    <property type="match status" value="1"/>
</dbReference>
<dbReference type="Proteomes" id="UP001189624">
    <property type="component" value="Chromosome 3"/>
</dbReference>
<proteinExistence type="predicted"/>
<accession>A0AA86SAG3</accession>
<evidence type="ECO:0000313" key="3">
    <source>
        <dbReference type="Proteomes" id="UP001189624"/>
    </source>
</evidence>
<sequence length="376" mass="43057">MDHAFYEFGSNSIHRLEFSVELYALGIDAQTESVMSGEASYGLKENNVTKFGLNVRKNEKNGFPRRLNRGISKFFVQLQSFVKLRLSRLAKQDGMNLVRSAQRNENKSFSYSEAELNEQLQAWRENPTWVDRPPLIKVTAPKGSLCNLNAEVDVGLPPDAVYNIVTDPDNRRVFKNIKEVISRKVLVDEGHRQVVDLDQAAIWKFLWWSGTISINVLVDQNREDHSMKFKQTKTGFMKNFEGCWRVEPLFVDEAICHPFKPMTKEDYNACTRGKGRIGSKVSLEQILQPAIVPPPPISWYLRGITARTTEMLINDMLAETARIRGGYEAEKSKTEELHGKSGEKVDLVANSNDIKERWILRRKNAKQSHRKQLTAK</sequence>
<name>A0AA86SAG3_9FABA</name>
<dbReference type="Gramene" id="rna-AYBTSS11_LOCUS9547">
    <property type="protein sequence ID" value="CAJ1940141.1"/>
    <property type="gene ID" value="gene-AYBTSS11_LOCUS9547"/>
</dbReference>
<gene>
    <name evidence="2" type="ORF">AYBTSS11_LOCUS9547</name>
</gene>
<dbReference type="Gene3D" id="3.30.530.20">
    <property type="match status" value="1"/>
</dbReference>